<reference evidence="2" key="1">
    <citation type="submission" date="2021-02" db="EMBL/GenBank/DDBJ databases">
        <authorList>
            <person name="Dougan E. K."/>
            <person name="Rhodes N."/>
            <person name="Thang M."/>
            <person name="Chan C."/>
        </authorList>
    </citation>
    <scope>NUCLEOTIDE SEQUENCE</scope>
</reference>
<dbReference type="AlphaFoldDB" id="A0A812S7Y7"/>
<feature type="compositionally biased region" description="Pro residues" evidence="1">
    <location>
        <begin position="377"/>
        <end position="386"/>
    </location>
</feature>
<sequence>MEVQEGTGIEDEVDWGGDEEHHQDGQDGDVTEAEEEEMEEGEGQEEGAGPETKLETNPDVAEAAEATDPIALEEDDDDCQIVSVVSPPPPKSPNGKEGKDGKGKGKVAAVAIKGKGGKAPPEKGRGKGPPGKGPPGKGPIAKHYPPQIAKAMVATPKPKPQPPQMQHTQLPTPPKPSQPPKPPQPPTSPPVKAAPMPQISVDSLLTEQVRLQVLTEPGKRASMRRLLAQPKVLQLLRHLSSSRRLAFSSMPGVLCKLLRESTKAFQLSESGKEDAAAAIQDVRVSLTEAGEANPIVDKRTFDRVFSSLFPNRTASATSQPTTQAESAPSSAPNGAFGPRSDFKSGDVVARNQSKQRALQQIRDLDDKGVPNREADGPRPPSMPPPNYKADWRSFQPTAKRVPAPRRTGSASSLDDATVGTPSQPTHEPAQPARSFPSPPAMVSSPPAQPAPFSSSGGPRPPQSPHTYPPNNQPHQPAGPPPATLGPRPHLSMASPRSQVPEPVDNEGRPFDLERVVVNFANVGATYGVRVLKRDKQTSYLFDYEGVRRCVRHLTQKCKLRVIGVIFENFNGDENGRQVYQVPADISAMCESIELTPRLLGQRHKSADDEMTIKCAYRRNCRFLDNDNYQDWRNYLADEAVRTWLLHCQEFLQMKFYFDSGLGDFDILEGNIPAAWLAQGPAKRMCTRPWK</sequence>
<feature type="compositionally biased region" description="Acidic residues" evidence="1">
    <location>
        <begin position="8"/>
        <end position="17"/>
    </location>
</feature>
<feature type="compositionally biased region" description="Basic and acidic residues" evidence="1">
    <location>
        <begin position="94"/>
        <end position="103"/>
    </location>
</feature>
<dbReference type="Gene3D" id="3.40.50.11980">
    <property type="match status" value="1"/>
</dbReference>
<evidence type="ECO:0000256" key="1">
    <source>
        <dbReference type="SAM" id="MobiDB-lite"/>
    </source>
</evidence>
<feature type="compositionally biased region" description="Low complexity" evidence="1">
    <location>
        <begin position="313"/>
        <end position="327"/>
    </location>
</feature>
<dbReference type="EMBL" id="CAJNDS010002429">
    <property type="protein sequence ID" value="CAE7470504.1"/>
    <property type="molecule type" value="Genomic_DNA"/>
</dbReference>
<comment type="caution">
    <text evidence="2">The sequence shown here is derived from an EMBL/GenBank/DDBJ whole genome shotgun (WGS) entry which is preliminary data.</text>
</comment>
<feature type="compositionally biased region" description="Acidic residues" evidence="1">
    <location>
        <begin position="26"/>
        <end position="45"/>
    </location>
</feature>
<organism evidence="2 3">
    <name type="scientific">Symbiodinium natans</name>
    <dbReference type="NCBI Taxonomy" id="878477"/>
    <lineage>
        <taxon>Eukaryota</taxon>
        <taxon>Sar</taxon>
        <taxon>Alveolata</taxon>
        <taxon>Dinophyceae</taxon>
        <taxon>Suessiales</taxon>
        <taxon>Symbiodiniaceae</taxon>
        <taxon>Symbiodinium</taxon>
    </lineage>
</organism>
<evidence type="ECO:0000313" key="3">
    <source>
        <dbReference type="Proteomes" id="UP000604046"/>
    </source>
</evidence>
<keyword evidence="3" id="KW-1185">Reference proteome</keyword>
<accession>A0A812S7Y7</accession>
<feature type="region of interest" description="Disordered" evidence="1">
    <location>
        <begin position="312"/>
        <end position="507"/>
    </location>
</feature>
<protein>
    <recommendedName>
        <fullName evidence="4">RNase NYN domain-containing protein</fullName>
    </recommendedName>
</protein>
<feature type="compositionally biased region" description="Polar residues" evidence="1">
    <location>
        <begin position="408"/>
        <end position="425"/>
    </location>
</feature>
<feature type="compositionally biased region" description="Basic and acidic residues" evidence="1">
    <location>
        <begin position="362"/>
        <end position="376"/>
    </location>
</feature>
<dbReference type="OrthoDB" id="434084at2759"/>
<evidence type="ECO:0000313" key="2">
    <source>
        <dbReference type="EMBL" id="CAE7470504.1"/>
    </source>
</evidence>
<feature type="compositionally biased region" description="Pro residues" evidence="1">
    <location>
        <begin position="458"/>
        <end position="483"/>
    </location>
</feature>
<proteinExistence type="predicted"/>
<feature type="compositionally biased region" description="Low complexity" evidence="1">
    <location>
        <begin position="440"/>
        <end position="457"/>
    </location>
</feature>
<feature type="region of interest" description="Disordered" evidence="1">
    <location>
        <begin position="1"/>
        <end position="201"/>
    </location>
</feature>
<evidence type="ECO:0008006" key="4">
    <source>
        <dbReference type="Google" id="ProtNLM"/>
    </source>
</evidence>
<gene>
    <name evidence="2" type="ORF">SNAT2548_LOCUS26395</name>
</gene>
<name>A0A812S7Y7_9DINO</name>
<dbReference type="Proteomes" id="UP000604046">
    <property type="component" value="Unassembled WGS sequence"/>
</dbReference>
<feature type="compositionally biased region" description="Pro residues" evidence="1">
    <location>
        <begin position="171"/>
        <end position="189"/>
    </location>
</feature>